<dbReference type="SUPFAM" id="SSF141868">
    <property type="entry name" value="EAL domain-like"/>
    <property type="match status" value="1"/>
</dbReference>
<sequence>MGNKLNNSCKLEFSNEVEISSEDYNNILDLEEKILHMVASNQQTYEILDQLCIMAESLLKNSVASILIKNHNGDLDVEAAPSIPNDAKKLLYDLSPGPHNGSCGNAVYYNKPQYIQNTFIDERWTNLREFARDFNICACWSTPITNENKEVIGSFALSSFEHRAPSAFHKKLLKTASTIISIVLKNRKTNNKMKYLAYHDELTDLYNKSYLENVLKKKGEKSLILLNINSFSYINTAYGFDIGDKILKDVSKVLKNNFHADTLCKINSDEFALVYDKEIDIKSKINSIQQYFLNHMIDINEIKISITFSYGATFGEENLLRKASTALKKAKESGKNKFIIFDKFDNLNYKDREKFIKYTNIIKNALDNNQIVAYFQGIYDNEKNLINKYEALVRIELEDKVISPFEFLEIAKLAGLIPNITKIMIKKSFETMLSNDYTFSINITEDDLAEEYLVDYLKEQASKYNINPNRVILEILEGVSTGGKDSHLNQLIELKKQGFKIAIDDFGAEYSNFERILDLDVDFIKIDAKYIKNIHKDKRSYEITKAIAFFAKNVNISSIAEFVHNEDVQKIIKELGINFSQGYLFSQPKKELLKSLEE</sequence>
<dbReference type="Pfam" id="PF13185">
    <property type="entry name" value="GAF_2"/>
    <property type="match status" value="1"/>
</dbReference>
<accession>A0A5C2H6J8</accession>
<dbReference type="Pfam" id="PF00563">
    <property type="entry name" value="EAL"/>
    <property type="match status" value="1"/>
</dbReference>
<dbReference type="Pfam" id="PF00990">
    <property type="entry name" value="GGDEF"/>
    <property type="match status" value="1"/>
</dbReference>
<dbReference type="KEGG" id="apai:APAC_0672"/>
<dbReference type="SUPFAM" id="SSF55073">
    <property type="entry name" value="Nucleotide cyclase"/>
    <property type="match status" value="1"/>
</dbReference>
<dbReference type="InterPro" id="IPR029787">
    <property type="entry name" value="Nucleotide_cyclase"/>
</dbReference>
<reference evidence="3 4" key="3">
    <citation type="submission" date="2019-09" db="EMBL/GenBank/DDBJ databases">
        <title>Taxonomic note: a critical rebuttal of the proposed division of the genus Arcobacter into six genera, emended descriptions of Arcobacter anaerophilus and the genus Arcobacter, and an assessment of genus-level boundaries for Epsilonproteobacteria using in silico genomic comparator tools.</title>
        <authorList>
            <person name="On S.L.W."/>
            <person name="Miller W.G."/>
            <person name="Biggs P."/>
            <person name="Cornelius A."/>
            <person name="Vandamme P."/>
        </authorList>
    </citation>
    <scope>NUCLEOTIDE SEQUENCE [LARGE SCALE GENOMIC DNA]</scope>
    <source>
        <strain evidence="3 4">LMG 26638</strain>
    </source>
</reference>
<dbReference type="CDD" id="cd01949">
    <property type="entry name" value="GGDEF"/>
    <property type="match status" value="1"/>
</dbReference>
<dbReference type="InterPro" id="IPR001633">
    <property type="entry name" value="EAL_dom"/>
</dbReference>
<dbReference type="Gene3D" id="3.30.450.40">
    <property type="match status" value="1"/>
</dbReference>
<dbReference type="PROSITE" id="PS50887">
    <property type="entry name" value="GGDEF"/>
    <property type="match status" value="1"/>
</dbReference>
<dbReference type="InterPro" id="IPR000160">
    <property type="entry name" value="GGDEF_dom"/>
</dbReference>
<dbReference type="SMART" id="SM00052">
    <property type="entry name" value="EAL"/>
    <property type="match status" value="1"/>
</dbReference>
<gene>
    <name evidence="3" type="ORF">APAC_0672</name>
</gene>
<feature type="domain" description="GGDEF" evidence="2">
    <location>
        <begin position="219"/>
        <end position="343"/>
    </location>
</feature>
<proteinExistence type="predicted"/>
<evidence type="ECO:0000259" key="2">
    <source>
        <dbReference type="PROSITE" id="PS50887"/>
    </source>
</evidence>
<dbReference type="GO" id="GO:0071111">
    <property type="term" value="F:cyclic-guanylate-specific phosphodiesterase activity"/>
    <property type="evidence" value="ECO:0007669"/>
    <property type="project" value="InterPro"/>
</dbReference>
<dbReference type="InterPro" id="IPR050706">
    <property type="entry name" value="Cyclic-di-GMP_PDE-like"/>
</dbReference>
<dbReference type="PANTHER" id="PTHR33121:SF71">
    <property type="entry name" value="OXYGEN SENSOR PROTEIN DOSP"/>
    <property type="match status" value="1"/>
</dbReference>
<reference evidence="4" key="1">
    <citation type="submission" date="2019-09" db="EMBL/GenBank/DDBJ databases">
        <title>Complete genome sequencing of four Arcobacter species reveals a diverse suite of mobile elements.</title>
        <authorList>
            <person name="On S.L.W."/>
            <person name="Miller W.G."/>
            <person name="Biggs P."/>
            <person name="Cornelius A."/>
            <person name="Vandamme P."/>
        </authorList>
    </citation>
    <scope>NUCLEOTIDE SEQUENCE [LARGE SCALE GENOMIC DNA]</scope>
    <source>
        <strain evidence="4">LMG 26638</strain>
    </source>
</reference>
<keyword evidence="4" id="KW-1185">Reference proteome</keyword>
<dbReference type="NCBIfam" id="TIGR00254">
    <property type="entry name" value="GGDEF"/>
    <property type="match status" value="1"/>
</dbReference>
<dbReference type="CDD" id="cd01948">
    <property type="entry name" value="EAL"/>
    <property type="match status" value="1"/>
</dbReference>
<dbReference type="InterPro" id="IPR029016">
    <property type="entry name" value="GAF-like_dom_sf"/>
</dbReference>
<protein>
    <submittedName>
        <fullName evidence="3">Diguanylate cyclase/phosphodiesterase</fullName>
    </submittedName>
</protein>
<reference evidence="3 4" key="2">
    <citation type="submission" date="2019-09" db="EMBL/GenBank/DDBJ databases">
        <title>Complete genome sequencing of four Arcobacter species reveals a diverse suite of mobile elements.</title>
        <authorList>
            <person name="Miller W.G."/>
            <person name="Yee E."/>
            <person name="Bono J.L."/>
        </authorList>
    </citation>
    <scope>NUCLEOTIDE SEQUENCE [LARGE SCALE GENOMIC DNA]</scope>
    <source>
        <strain evidence="3 4">LMG 26638</strain>
    </source>
</reference>
<dbReference type="SMART" id="SM00267">
    <property type="entry name" value="GGDEF"/>
    <property type="match status" value="1"/>
</dbReference>
<dbReference type="EMBL" id="CP035928">
    <property type="protein sequence ID" value="QEP33818.1"/>
    <property type="molecule type" value="Genomic_DNA"/>
</dbReference>
<dbReference type="OrthoDB" id="9790732at2"/>
<dbReference type="SUPFAM" id="SSF55781">
    <property type="entry name" value="GAF domain-like"/>
    <property type="match status" value="1"/>
</dbReference>
<dbReference type="InterPro" id="IPR035919">
    <property type="entry name" value="EAL_sf"/>
</dbReference>
<dbReference type="Gene3D" id="3.30.70.270">
    <property type="match status" value="1"/>
</dbReference>
<name>A0A5C2H6J8_9BACT</name>
<dbReference type="InterPro" id="IPR043128">
    <property type="entry name" value="Rev_trsase/Diguanyl_cyclase"/>
</dbReference>
<evidence type="ECO:0000313" key="4">
    <source>
        <dbReference type="Proteomes" id="UP000322726"/>
    </source>
</evidence>
<dbReference type="Proteomes" id="UP000322726">
    <property type="component" value="Chromosome"/>
</dbReference>
<dbReference type="PROSITE" id="PS50883">
    <property type="entry name" value="EAL"/>
    <property type="match status" value="1"/>
</dbReference>
<dbReference type="Gene3D" id="3.20.20.450">
    <property type="entry name" value="EAL domain"/>
    <property type="match status" value="1"/>
</dbReference>
<dbReference type="RefSeq" id="WP_130232776.1">
    <property type="nucleotide sequence ID" value="NZ_BMEF01000004.1"/>
</dbReference>
<evidence type="ECO:0000259" key="1">
    <source>
        <dbReference type="PROSITE" id="PS50883"/>
    </source>
</evidence>
<dbReference type="InterPro" id="IPR003018">
    <property type="entry name" value="GAF"/>
</dbReference>
<feature type="domain" description="EAL" evidence="1">
    <location>
        <begin position="355"/>
        <end position="598"/>
    </location>
</feature>
<dbReference type="AlphaFoldDB" id="A0A5C2H6J8"/>
<evidence type="ECO:0000313" key="3">
    <source>
        <dbReference type="EMBL" id="QEP33818.1"/>
    </source>
</evidence>
<organism evidence="3 4">
    <name type="scientific">Malaciobacter pacificus</name>
    <dbReference type="NCBI Taxonomy" id="1080223"/>
    <lineage>
        <taxon>Bacteria</taxon>
        <taxon>Pseudomonadati</taxon>
        <taxon>Campylobacterota</taxon>
        <taxon>Epsilonproteobacteria</taxon>
        <taxon>Campylobacterales</taxon>
        <taxon>Arcobacteraceae</taxon>
        <taxon>Malaciobacter</taxon>
    </lineage>
</organism>
<dbReference type="PANTHER" id="PTHR33121">
    <property type="entry name" value="CYCLIC DI-GMP PHOSPHODIESTERASE PDEF"/>
    <property type="match status" value="1"/>
</dbReference>